<dbReference type="EMBL" id="DXHP01000123">
    <property type="protein sequence ID" value="HIW06766.1"/>
    <property type="molecule type" value="Genomic_DNA"/>
</dbReference>
<dbReference type="Pfam" id="PF02678">
    <property type="entry name" value="Pirin"/>
    <property type="match status" value="1"/>
</dbReference>
<evidence type="ECO:0000313" key="6">
    <source>
        <dbReference type="EMBL" id="HIW06766.1"/>
    </source>
</evidence>
<organism evidence="6 7">
    <name type="scientific">Candidatus Ignatzschineria merdigallinarum</name>
    <dbReference type="NCBI Taxonomy" id="2838621"/>
    <lineage>
        <taxon>Bacteria</taxon>
        <taxon>Pseudomonadati</taxon>
        <taxon>Pseudomonadota</taxon>
        <taxon>Gammaproteobacteria</taxon>
        <taxon>Cardiobacteriales</taxon>
        <taxon>Ignatzschineriaceae</taxon>
        <taxon>Ignatzschineria</taxon>
    </lineage>
</organism>
<evidence type="ECO:0000256" key="1">
    <source>
        <dbReference type="ARBA" id="ARBA00008416"/>
    </source>
</evidence>
<dbReference type="PANTHER" id="PTHR13903">
    <property type="entry name" value="PIRIN-RELATED"/>
    <property type="match status" value="1"/>
</dbReference>
<comment type="similarity">
    <text evidence="1 3">Belongs to the pirin family.</text>
</comment>
<evidence type="ECO:0000256" key="3">
    <source>
        <dbReference type="RuleBase" id="RU003457"/>
    </source>
</evidence>
<feature type="domain" description="Pirin N-terminal" evidence="4">
    <location>
        <begin position="25"/>
        <end position="124"/>
    </location>
</feature>
<feature type="binding site" evidence="2">
    <location>
        <position position="101"/>
    </location>
    <ligand>
        <name>Fe cation</name>
        <dbReference type="ChEBI" id="CHEBI:24875"/>
    </ligand>
</feature>
<reference evidence="6" key="1">
    <citation type="journal article" date="2021" name="PeerJ">
        <title>Extensive microbial diversity within the chicken gut microbiome revealed by metagenomics and culture.</title>
        <authorList>
            <person name="Gilroy R."/>
            <person name="Ravi A."/>
            <person name="Getino M."/>
            <person name="Pursley I."/>
            <person name="Horton D.L."/>
            <person name="Alikhan N.F."/>
            <person name="Baker D."/>
            <person name="Gharbi K."/>
            <person name="Hall N."/>
            <person name="Watson M."/>
            <person name="Adriaenssens E.M."/>
            <person name="Foster-Nyarko E."/>
            <person name="Jarju S."/>
            <person name="Secka A."/>
            <person name="Antonio M."/>
            <person name="Oren A."/>
            <person name="Chaudhuri R.R."/>
            <person name="La Ragione R."/>
            <person name="Hildebrand F."/>
            <person name="Pallen M.J."/>
        </authorList>
    </citation>
    <scope>NUCLEOTIDE SEQUENCE</scope>
    <source>
        <strain evidence="6">CHK160-9182</strain>
    </source>
</reference>
<dbReference type="GO" id="GO:0046872">
    <property type="term" value="F:metal ion binding"/>
    <property type="evidence" value="ECO:0007669"/>
    <property type="project" value="UniProtKB-KW"/>
</dbReference>
<evidence type="ECO:0000256" key="2">
    <source>
        <dbReference type="PIRSR" id="PIRSR006232-1"/>
    </source>
</evidence>
<keyword evidence="2" id="KW-0479">Metal-binding</keyword>
<dbReference type="SUPFAM" id="SSF51182">
    <property type="entry name" value="RmlC-like cupins"/>
    <property type="match status" value="1"/>
</dbReference>
<protein>
    <submittedName>
        <fullName evidence="6">Pirin family protein</fullName>
    </submittedName>
</protein>
<feature type="binding site" evidence="2">
    <location>
        <position position="59"/>
    </location>
    <ligand>
        <name>Fe cation</name>
        <dbReference type="ChEBI" id="CHEBI:24875"/>
    </ligand>
</feature>
<dbReference type="InterPro" id="IPR011051">
    <property type="entry name" value="RmlC_Cupin_sf"/>
</dbReference>
<proteinExistence type="inferred from homology"/>
<dbReference type="Pfam" id="PF05726">
    <property type="entry name" value="Pirin_C"/>
    <property type="match status" value="1"/>
</dbReference>
<name>A0A9D1TU23_9GAMM</name>
<reference evidence="6" key="2">
    <citation type="submission" date="2021-04" db="EMBL/GenBank/DDBJ databases">
        <authorList>
            <person name="Gilroy R."/>
        </authorList>
    </citation>
    <scope>NUCLEOTIDE SEQUENCE</scope>
    <source>
        <strain evidence="6">CHK160-9182</strain>
    </source>
</reference>
<feature type="domain" description="Pirin C-terminal" evidence="5">
    <location>
        <begin position="180"/>
        <end position="282"/>
    </location>
</feature>
<evidence type="ECO:0000259" key="4">
    <source>
        <dbReference type="Pfam" id="PF02678"/>
    </source>
</evidence>
<feature type="binding site" evidence="2">
    <location>
        <position position="103"/>
    </location>
    <ligand>
        <name>Fe cation</name>
        <dbReference type="ChEBI" id="CHEBI:24875"/>
    </ligand>
</feature>
<dbReference type="InterPro" id="IPR012093">
    <property type="entry name" value="Pirin"/>
</dbReference>
<dbReference type="PANTHER" id="PTHR13903:SF8">
    <property type="entry name" value="PIRIN"/>
    <property type="match status" value="1"/>
</dbReference>
<dbReference type="InterPro" id="IPR008778">
    <property type="entry name" value="Pirin_C_dom"/>
</dbReference>
<keyword evidence="2" id="KW-0408">Iron</keyword>
<comment type="cofactor">
    <cofactor evidence="2">
        <name>Fe cation</name>
        <dbReference type="ChEBI" id="CHEBI:24875"/>
    </cofactor>
    <text evidence="2">Binds 1 Fe cation per subunit.</text>
</comment>
<dbReference type="AlphaFoldDB" id="A0A9D1TU23"/>
<dbReference type="Proteomes" id="UP000823934">
    <property type="component" value="Unassembled WGS sequence"/>
</dbReference>
<evidence type="ECO:0000259" key="5">
    <source>
        <dbReference type="Pfam" id="PF05726"/>
    </source>
</evidence>
<dbReference type="InterPro" id="IPR003829">
    <property type="entry name" value="Pirin_N_dom"/>
</dbReference>
<evidence type="ECO:0000313" key="7">
    <source>
        <dbReference type="Proteomes" id="UP000823934"/>
    </source>
</evidence>
<accession>A0A9D1TU23</accession>
<dbReference type="Gene3D" id="2.60.120.10">
    <property type="entry name" value="Jelly Rolls"/>
    <property type="match status" value="2"/>
</dbReference>
<sequence length="310" mass="34753">MSDFQLIPLQSRPLEGSFTILRGIPSRKCRQIGPWCFFDKLNEPSINHDHHLNVGPHPHIGLQILSWLVDGAVVHQDSLGNKLVADSDALNFMTAGRGIVHTEDSPVSLLEKGDSMLHLLQFWIALPKAYEEIDPDFVSMKQNDLPMIDFSLGRGKLIVGQYRNQISPLKTYSPIFAMELTLNAGVMDLSLMPTFEYGITIIEGDVRFEDAKNGTSLHEDAVMPDNLLVFTNVESLRIKVAGNARFIIFGGLPLKDAHYIWWNYVSSDPNKIRHSQTLWESGDTTIFPNIAGESRENLIAPELPAKFIAF</sequence>
<dbReference type="PIRSF" id="PIRSF006232">
    <property type="entry name" value="Pirin"/>
    <property type="match status" value="1"/>
</dbReference>
<feature type="binding site" evidence="2">
    <location>
        <position position="57"/>
    </location>
    <ligand>
        <name>Fe cation</name>
        <dbReference type="ChEBI" id="CHEBI:24875"/>
    </ligand>
</feature>
<comment type="caution">
    <text evidence="6">The sequence shown here is derived from an EMBL/GenBank/DDBJ whole genome shotgun (WGS) entry which is preliminary data.</text>
</comment>
<dbReference type="InterPro" id="IPR014710">
    <property type="entry name" value="RmlC-like_jellyroll"/>
</dbReference>
<gene>
    <name evidence="6" type="ORF">H9889_05515</name>
</gene>